<dbReference type="AlphaFoldDB" id="A0A2M6W2X7"/>
<comment type="caution">
    <text evidence="1">The sequence shown here is derived from an EMBL/GenBank/DDBJ whole genome shotgun (WGS) entry which is preliminary data.</text>
</comment>
<accession>A0A2M6W2X7</accession>
<organism evidence="1 2">
    <name type="scientific">Candidatus Magasanikbacteria bacterium CG10_big_fil_rev_8_21_14_0_10_40_10</name>
    <dbReference type="NCBI Taxonomy" id="1974648"/>
    <lineage>
        <taxon>Bacteria</taxon>
        <taxon>Candidatus Magasanikiibacteriota</taxon>
    </lineage>
</organism>
<sequence length="95" mass="9475">MSQAFESVCLLGETGVGAGFGVGFGVEFILGAGVEIVLGVEIGAGVGVGAEVVAGTDFDADAVGEFFCACIFFTSSKLIRAVEPSGFLTKTVGCN</sequence>
<dbReference type="EMBL" id="PFBX01000054">
    <property type="protein sequence ID" value="PIT87085.1"/>
    <property type="molecule type" value="Genomic_DNA"/>
</dbReference>
<gene>
    <name evidence="1" type="ORF">COU31_04915</name>
</gene>
<evidence type="ECO:0000313" key="1">
    <source>
        <dbReference type="EMBL" id="PIT87085.1"/>
    </source>
</evidence>
<name>A0A2M6W2X7_9BACT</name>
<dbReference type="Proteomes" id="UP000231183">
    <property type="component" value="Unassembled WGS sequence"/>
</dbReference>
<evidence type="ECO:0000313" key="2">
    <source>
        <dbReference type="Proteomes" id="UP000231183"/>
    </source>
</evidence>
<protein>
    <submittedName>
        <fullName evidence="1">Uncharacterized protein</fullName>
    </submittedName>
</protein>
<proteinExistence type="predicted"/>
<reference evidence="2" key="1">
    <citation type="submission" date="2017-09" db="EMBL/GenBank/DDBJ databases">
        <title>Depth-based differentiation of microbial function through sediment-hosted aquifers and enrichment of novel symbionts in the deep terrestrial subsurface.</title>
        <authorList>
            <person name="Probst A.J."/>
            <person name="Ladd B."/>
            <person name="Jarett J.K."/>
            <person name="Geller-Mcgrath D.E."/>
            <person name="Sieber C.M.K."/>
            <person name="Emerson J.B."/>
            <person name="Anantharaman K."/>
            <person name="Thomas B.C."/>
            <person name="Malmstrom R."/>
            <person name="Stieglmeier M."/>
            <person name="Klingl A."/>
            <person name="Woyke T."/>
            <person name="Ryan C.M."/>
            <person name="Banfield J.F."/>
        </authorList>
    </citation>
    <scope>NUCLEOTIDE SEQUENCE [LARGE SCALE GENOMIC DNA]</scope>
</reference>